<comment type="caution">
    <text evidence="4">The sequence shown here is derived from an EMBL/GenBank/DDBJ whole genome shotgun (WGS) entry which is preliminary data.</text>
</comment>
<keyword evidence="5" id="KW-1185">Reference proteome</keyword>
<dbReference type="EMBL" id="FCNV02000004">
    <property type="protein sequence ID" value="SAL30770.1"/>
    <property type="molecule type" value="Genomic_DNA"/>
</dbReference>
<dbReference type="SUPFAM" id="SSF51419">
    <property type="entry name" value="PLP-binding barrel"/>
    <property type="match status" value="1"/>
</dbReference>
<organism evidence="4 5">
    <name type="scientific">Caballeronia concitans</name>
    <dbReference type="NCBI Taxonomy" id="1777133"/>
    <lineage>
        <taxon>Bacteria</taxon>
        <taxon>Pseudomonadati</taxon>
        <taxon>Pseudomonadota</taxon>
        <taxon>Betaproteobacteria</taxon>
        <taxon>Burkholderiales</taxon>
        <taxon>Burkholderiaceae</taxon>
        <taxon>Caballeronia</taxon>
    </lineage>
</organism>
<dbReference type="InterPro" id="IPR051466">
    <property type="entry name" value="D-amino_acid_metab_enzyme"/>
</dbReference>
<dbReference type="InterPro" id="IPR029066">
    <property type="entry name" value="PLP-binding_barrel"/>
</dbReference>
<evidence type="ECO:0000259" key="3">
    <source>
        <dbReference type="SMART" id="SM01119"/>
    </source>
</evidence>
<dbReference type="InterPro" id="IPR042208">
    <property type="entry name" value="D-ser_dehydrat-like_sf"/>
</dbReference>
<comment type="similarity">
    <text evidence="1">Belongs to the DSD1 family.</text>
</comment>
<gene>
    <name evidence="4" type="ORF">AWB72_02637</name>
</gene>
<dbReference type="GO" id="GO:0008721">
    <property type="term" value="F:D-serine ammonia-lyase activity"/>
    <property type="evidence" value="ECO:0007669"/>
    <property type="project" value="TreeGrafter"/>
</dbReference>
<dbReference type="InterPro" id="IPR026956">
    <property type="entry name" value="D-ser_dehydrat-like_dom"/>
</dbReference>
<accession>A0A658QXL8</accession>
<protein>
    <submittedName>
        <fullName evidence="4">Alanine racemase</fullName>
    </submittedName>
</protein>
<dbReference type="PANTHER" id="PTHR28004:SF2">
    <property type="entry name" value="D-SERINE DEHYDRATASE"/>
    <property type="match status" value="1"/>
</dbReference>
<dbReference type="PANTHER" id="PTHR28004">
    <property type="entry name" value="ZGC:162816-RELATED"/>
    <property type="match status" value="1"/>
</dbReference>
<sequence length="382" mass="39961">MKLVPPPAARVGDALSAVATPSLLIDLDAFDANLAAMAAFVARNGVALRPHAKAHKSSAIARRQIEAGAAGVCCQKLSEAYPFAAAGVESIHISNEFVGADKVAMAVELAAHVRLSVCADAIPQVEALGAAALRAGVKIDVLAEVDAGQRRCGVTSEDALLSLADAIAAQPALRFAGIQAYHGGAQHIADWQARKTEAGRAADRAAHFVRTLEARGIQSAIVTGGGTGTVEFDVASGVYTEVQPGSYVFMDGDYGSLAYDGELQWRHSLFVLSTIMSAARPGMAVCDVGLKGLAVDSGLPRSVHWLDAADEPVLTYSAANDEHGMLNAKGAPHDDTSALLGKRILLPPGHCDPTVNLYDEYVCYRGEQVVDIWSIDARGLSR</sequence>
<dbReference type="RefSeq" id="WP_040052487.1">
    <property type="nucleotide sequence ID" value="NZ_FCNV02000004.1"/>
</dbReference>
<evidence type="ECO:0000313" key="5">
    <source>
        <dbReference type="Proteomes" id="UP000198263"/>
    </source>
</evidence>
<dbReference type="GO" id="GO:0036088">
    <property type="term" value="P:D-serine catabolic process"/>
    <property type="evidence" value="ECO:0007669"/>
    <property type="project" value="TreeGrafter"/>
</dbReference>
<dbReference type="SMART" id="SM01119">
    <property type="entry name" value="D-ser_dehydrat"/>
    <property type="match status" value="1"/>
</dbReference>
<dbReference type="AlphaFoldDB" id="A0A658QXL8"/>
<dbReference type="CDD" id="cd06819">
    <property type="entry name" value="PLPDE_III_LS_D-TA"/>
    <property type="match status" value="1"/>
</dbReference>
<reference evidence="4 5" key="1">
    <citation type="submission" date="2016-01" db="EMBL/GenBank/DDBJ databases">
        <authorList>
            <person name="Peeters C."/>
        </authorList>
    </citation>
    <scope>NUCLEOTIDE SEQUENCE [LARGE SCALE GENOMIC DNA]</scope>
    <source>
        <strain evidence="4">LMG 29315</strain>
    </source>
</reference>
<dbReference type="OrthoDB" id="9772497at2"/>
<name>A0A658QXL8_9BURK</name>
<feature type="domain" description="D-serine dehydratase-like" evidence="3">
    <location>
        <begin position="268"/>
        <end position="365"/>
    </location>
</feature>
<keyword evidence="2" id="KW-0456">Lyase</keyword>
<dbReference type="Pfam" id="PF14031">
    <property type="entry name" value="D-ser_dehydrat"/>
    <property type="match status" value="1"/>
</dbReference>
<evidence type="ECO:0000256" key="2">
    <source>
        <dbReference type="ARBA" id="ARBA00023239"/>
    </source>
</evidence>
<dbReference type="Gene3D" id="2.40.37.20">
    <property type="entry name" value="D-serine dehydratase-like domain"/>
    <property type="match status" value="1"/>
</dbReference>
<evidence type="ECO:0000256" key="1">
    <source>
        <dbReference type="ARBA" id="ARBA00005323"/>
    </source>
</evidence>
<dbReference type="Gene3D" id="3.20.20.10">
    <property type="entry name" value="Alanine racemase"/>
    <property type="match status" value="1"/>
</dbReference>
<evidence type="ECO:0000313" key="4">
    <source>
        <dbReference type="EMBL" id="SAL30770.1"/>
    </source>
</evidence>
<dbReference type="Proteomes" id="UP000198263">
    <property type="component" value="Unassembled WGS sequence"/>
</dbReference>
<dbReference type="InterPro" id="IPR001608">
    <property type="entry name" value="Ala_racemase_N"/>
</dbReference>
<proteinExistence type="inferred from homology"/>
<dbReference type="Pfam" id="PF01168">
    <property type="entry name" value="Ala_racemase_N"/>
    <property type="match status" value="1"/>
</dbReference>